<keyword evidence="3" id="KW-1003">Cell membrane</keyword>
<dbReference type="GO" id="GO:0022857">
    <property type="term" value="F:transmembrane transporter activity"/>
    <property type="evidence" value="ECO:0007669"/>
    <property type="project" value="InterPro"/>
</dbReference>
<dbReference type="RefSeq" id="WP_179587553.1">
    <property type="nucleotide sequence ID" value="NZ_JACBYR010000001.1"/>
</dbReference>
<keyword evidence="6 8" id="KW-0472">Membrane</keyword>
<name>A0A7Y9IVD5_9BURK</name>
<organism evidence="9 10">
    <name type="scientific">Pigmentiphaga litoralis</name>
    <dbReference type="NCBI Taxonomy" id="516702"/>
    <lineage>
        <taxon>Bacteria</taxon>
        <taxon>Pseudomonadati</taxon>
        <taxon>Pseudomonadota</taxon>
        <taxon>Betaproteobacteria</taxon>
        <taxon>Burkholderiales</taxon>
        <taxon>Alcaligenaceae</taxon>
        <taxon>Pigmentiphaga</taxon>
    </lineage>
</organism>
<comment type="caution">
    <text evidence="9">The sequence shown here is derived from an EMBL/GenBank/DDBJ whole genome shotgun (WGS) entry which is preliminary data.</text>
</comment>
<feature type="transmembrane region" description="Helical" evidence="8">
    <location>
        <begin position="426"/>
        <end position="445"/>
    </location>
</feature>
<feature type="transmembrane region" description="Helical" evidence="8">
    <location>
        <begin position="371"/>
        <end position="392"/>
    </location>
</feature>
<evidence type="ECO:0000256" key="7">
    <source>
        <dbReference type="SAM" id="MobiDB-lite"/>
    </source>
</evidence>
<evidence type="ECO:0000256" key="3">
    <source>
        <dbReference type="ARBA" id="ARBA00022475"/>
    </source>
</evidence>
<reference evidence="9 10" key="1">
    <citation type="submission" date="2020-07" db="EMBL/GenBank/DDBJ databases">
        <title>Genomic Encyclopedia of Type Strains, Phase IV (KMG-V): Genome sequencing to study the core and pangenomes of soil and plant-associated prokaryotes.</title>
        <authorList>
            <person name="Whitman W."/>
        </authorList>
    </citation>
    <scope>NUCLEOTIDE SEQUENCE [LARGE SCALE GENOMIC DNA]</scope>
    <source>
        <strain evidence="9 10">SAS40</strain>
    </source>
</reference>
<feature type="compositionally biased region" description="Pro residues" evidence="7">
    <location>
        <begin position="732"/>
        <end position="743"/>
    </location>
</feature>
<keyword evidence="4 8" id="KW-0812">Transmembrane</keyword>
<dbReference type="InterPro" id="IPR006726">
    <property type="entry name" value="PHBA_efflux_AaeB/fusaric-R"/>
</dbReference>
<feature type="transmembrane region" description="Helical" evidence="8">
    <location>
        <begin position="398"/>
        <end position="414"/>
    </location>
</feature>
<feature type="transmembrane region" description="Helical" evidence="8">
    <location>
        <begin position="138"/>
        <end position="159"/>
    </location>
</feature>
<sequence>MTALPTRAEWLFSFKNYAAAMLAIFIAMGMGLPRPFWAMLTVFVVAQPLSGAVRSKAVFRLLGTALGAAAAIVMVPPLSNAPELLSLALALWVGACLYLSLLDRTPRSYVFMLAGYSAALIGFPAVSQPETIFDVGLARVIEISLGIVCGTLVHSLVFPQGLGPVLLKRLDGALADARTWMRDALRGDRDAKSDRDRRKVASDITELRVLSTHLPFDTSHLRFTSHSLRALQDRMALLLPVLASIEDVVASLRTQGGLSANHTALLDDIAAWEPADGASSADTAVMQRAEAALAARIDASTPAVDGMSSWRDLLTFHLCARLHELLDARVESWRLRAQIDRIAHGGPARLTDGITRVIRARFGTPFHRDHGLALLSSFAAVIAILVCCAFWIGTGWPSGSAAALIAAVFCCFFATQDDPAPSIKTFLAYTIYSLPLSAFYLLVVMPAINSFGMLALATAPAIVAIGIFVARPKTTLRAMALLFGFGSTLSLHDTGTADFASFINSNIGQIAGTAAAALITQLLRSVGAEWTARRLLRSGWSELAAMAGARGASAAQTVAHQNVANRMLDRVGLLAPRLALSRPVEHQVASDAFQDLRVGDTIAQLQRARPLLHDGEPALRRLLRALSRHFADLSAGRIKAADMAGGRGAPGPEVLAALDGALRGIVAGPASMARDRAVIALAGLRNSLFPQAEAYVASAVATAAATFAATSVATTAATATATAAATAASPAAPHPPAEPPNDR</sequence>
<feature type="transmembrane region" description="Helical" evidence="8">
    <location>
        <begin position="109"/>
        <end position="126"/>
    </location>
</feature>
<dbReference type="GO" id="GO:0005886">
    <property type="term" value="C:plasma membrane"/>
    <property type="evidence" value="ECO:0007669"/>
    <property type="project" value="UniProtKB-SubCell"/>
</dbReference>
<feature type="transmembrane region" description="Helical" evidence="8">
    <location>
        <begin position="451"/>
        <end position="470"/>
    </location>
</feature>
<evidence type="ECO:0000256" key="4">
    <source>
        <dbReference type="ARBA" id="ARBA00022692"/>
    </source>
</evidence>
<gene>
    <name evidence="9" type="ORF">FHW18_003051</name>
</gene>
<dbReference type="EMBL" id="JACBYR010000001">
    <property type="protein sequence ID" value="NYE83780.1"/>
    <property type="molecule type" value="Genomic_DNA"/>
</dbReference>
<accession>A0A7Y9IVD5</accession>
<keyword evidence="5 8" id="KW-1133">Transmembrane helix</keyword>
<feature type="transmembrane region" description="Helical" evidence="8">
    <location>
        <begin position="84"/>
        <end position="102"/>
    </location>
</feature>
<dbReference type="Pfam" id="PF04632">
    <property type="entry name" value="FUSC"/>
    <property type="match status" value="1"/>
</dbReference>
<evidence type="ECO:0000256" key="2">
    <source>
        <dbReference type="ARBA" id="ARBA00022448"/>
    </source>
</evidence>
<proteinExistence type="predicted"/>
<comment type="subcellular location">
    <subcellularLocation>
        <location evidence="1">Cell membrane</location>
        <topology evidence="1">Multi-pass membrane protein</topology>
    </subcellularLocation>
</comment>
<dbReference type="AlphaFoldDB" id="A0A7Y9IVD5"/>
<evidence type="ECO:0000256" key="8">
    <source>
        <dbReference type="SAM" id="Phobius"/>
    </source>
</evidence>
<keyword evidence="10" id="KW-1185">Reference proteome</keyword>
<evidence type="ECO:0000313" key="10">
    <source>
        <dbReference type="Proteomes" id="UP000542125"/>
    </source>
</evidence>
<keyword evidence="2" id="KW-0813">Transport</keyword>
<evidence type="ECO:0000256" key="6">
    <source>
        <dbReference type="ARBA" id="ARBA00023136"/>
    </source>
</evidence>
<dbReference type="Proteomes" id="UP000542125">
    <property type="component" value="Unassembled WGS sequence"/>
</dbReference>
<dbReference type="PANTHER" id="PTHR30509:SF9">
    <property type="entry name" value="MULTIDRUG RESISTANCE PROTEIN MDTO"/>
    <property type="match status" value="1"/>
</dbReference>
<feature type="transmembrane region" description="Helical" evidence="8">
    <location>
        <begin position="58"/>
        <end position="78"/>
    </location>
</feature>
<dbReference type="PANTHER" id="PTHR30509">
    <property type="entry name" value="P-HYDROXYBENZOIC ACID EFFLUX PUMP SUBUNIT-RELATED"/>
    <property type="match status" value="1"/>
</dbReference>
<feature type="transmembrane region" description="Helical" evidence="8">
    <location>
        <begin position="20"/>
        <end position="46"/>
    </location>
</feature>
<feature type="region of interest" description="Disordered" evidence="7">
    <location>
        <begin position="723"/>
        <end position="743"/>
    </location>
</feature>
<protein>
    <submittedName>
        <fullName evidence="9">Putative membrane protein YccC</fullName>
    </submittedName>
</protein>
<evidence type="ECO:0000256" key="5">
    <source>
        <dbReference type="ARBA" id="ARBA00022989"/>
    </source>
</evidence>
<evidence type="ECO:0000313" key="9">
    <source>
        <dbReference type="EMBL" id="NYE83780.1"/>
    </source>
</evidence>
<evidence type="ECO:0000256" key="1">
    <source>
        <dbReference type="ARBA" id="ARBA00004651"/>
    </source>
</evidence>